<dbReference type="NCBIfam" id="TIGR01930">
    <property type="entry name" value="AcCoA-C-Actrans"/>
    <property type="match status" value="1"/>
</dbReference>
<evidence type="ECO:0000256" key="3">
    <source>
        <dbReference type="ARBA" id="ARBA00023315"/>
    </source>
</evidence>
<sequence length="397" mass="42257">MRNAVIVDVVRTAVGKGRSGGALADVHPVDLLSVVLKALEKRNDLDPHLIEDVITGCVLQNGEQSMNIARRGVLAAGWPESIPATTIDRQCGSGQQAIHFAAQGVMAGAYDVVIAAGVESMSRIPIANSVASPVLAGDKVNKRYPNGLAHQGVSAELVADKWGLTREELDEFSVRSHHLAAQATESGAFDNHIVPVEITLPDGSTKLHTVDETIRGDTSLEKLSTLSPSFKNPADVERFPHLDWKITPGNSSPLTDGASAVLIVEESFAEKMGWTPRARFCAFSVLADDPVLMLTAPIPATQKVLERANLTIDDMDVYEVNEAFAPVPLVWAREVGADLEKLNPNGGAIALGHALGSTGTRLLSTLLQQLEATGGRYGLETICEGLGMANAMIIERI</sequence>
<name>A0A7H0SR89_9CORY</name>
<dbReference type="KEGG" id="cpoy:GP475_10810"/>
<dbReference type="InterPro" id="IPR020616">
    <property type="entry name" value="Thiolase_N"/>
</dbReference>
<evidence type="ECO:0000256" key="4">
    <source>
        <dbReference type="RuleBase" id="RU003557"/>
    </source>
</evidence>
<reference evidence="5 6" key="1">
    <citation type="submission" date="2019-12" db="EMBL/GenBank/DDBJ databases">
        <title>Corynebacterium sp. nov., isolated from feces of the Anser Albifrons in China.</title>
        <authorList>
            <person name="Liu Q."/>
        </authorList>
    </citation>
    <scope>NUCLEOTIDE SEQUENCE [LARGE SCALE GENOMIC DNA]</scope>
    <source>
        <strain evidence="5 6">4H37-19</strain>
    </source>
</reference>
<dbReference type="InterPro" id="IPR002155">
    <property type="entry name" value="Thiolase"/>
</dbReference>
<proteinExistence type="inferred from homology"/>
<dbReference type="PANTHER" id="PTHR43365:SF1">
    <property type="entry name" value="ACETYL-COA C-ACYLTRANSFERASE"/>
    <property type="match status" value="1"/>
</dbReference>
<dbReference type="SUPFAM" id="SSF53901">
    <property type="entry name" value="Thiolase-like"/>
    <property type="match status" value="2"/>
</dbReference>
<organism evidence="5 6">
    <name type="scientific">Corynebacterium poyangense</name>
    <dbReference type="NCBI Taxonomy" id="2684405"/>
    <lineage>
        <taxon>Bacteria</taxon>
        <taxon>Bacillati</taxon>
        <taxon>Actinomycetota</taxon>
        <taxon>Actinomycetes</taxon>
        <taxon>Mycobacteriales</taxon>
        <taxon>Corynebacteriaceae</taxon>
        <taxon>Corynebacterium</taxon>
    </lineage>
</organism>
<evidence type="ECO:0000313" key="5">
    <source>
        <dbReference type="EMBL" id="QNQ91064.1"/>
    </source>
</evidence>
<comment type="similarity">
    <text evidence="1 4">Belongs to the thiolase-like superfamily. Thiolase family.</text>
</comment>
<dbReference type="AlphaFoldDB" id="A0A7H0SR89"/>
<dbReference type="EMBL" id="CP046884">
    <property type="protein sequence ID" value="QNQ91064.1"/>
    <property type="molecule type" value="Genomic_DNA"/>
</dbReference>
<dbReference type="Pfam" id="PF00108">
    <property type="entry name" value="Thiolase_N"/>
    <property type="match status" value="1"/>
</dbReference>
<evidence type="ECO:0000256" key="1">
    <source>
        <dbReference type="ARBA" id="ARBA00010982"/>
    </source>
</evidence>
<keyword evidence="2 4" id="KW-0808">Transferase</keyword>
<dbReference type="Proteomes" id="UP000516320">
    <property type="component" value="Chromosome"/>
</dbReference>
<keyword evidence="6" id="KW-1185">Reference proteome</keyword>
<dbReference type="RefSeq" id="WP_187974377.1">
    <property type="nucleotide sequence ID" value="NZ_CP046884.1"/>
</dbReference>
<dbReference type="GO" id="GO:0003988">
    <property type="term" value="F:acetyl-CoA C-acyltransferase activity"/>
    <property type="evidence" value="ECO:0007669"/>
    <property type="project" value="UniProtKB-EC"/>
</dbReference>
<dbReference type="InterPro" id="IPR016039">
    <property type="entry name" value="Thiolase-like"/>
</dbReference>
<keyword evidence="3 4" id="KW-0012">Acyltransferase</keyword>
<dbReference type="CDD" id="cd00751">
    <property type="entry name" value="thiolase"/>
    <property type="match status" value="1"/>
</dbReference>
<evidence type="ECO:0000256" key="2">
    <source>
        <dbReference type="ARBA" id="ARBA00022679"/>
    </source>
</evidence>
<dbReference type="InterPro" id="IPR020617">
    <property type="entry name" value="Thiolase_C"/>
</dbReference>
<gene>
    <name evidence="5" type="ORF">GP475_10810</name>
</gene>
<accession>A0A7H0SR89</accession>
<protein>
    <submittedName>
        <fullName evidence="5">Acetyl-CoA C-acyltransferase</fullName>
        <ecNumber evidence="5">2.3.1.16</ecNumber>
    </submittedName>
</protein>
<dbReference type="PIRSF" id="PIRSF000429">
    <property type="entry name" value="Ac-CoA_Ac_transf"/>
    <property type="match status" value="1"/>
</dbReference>
<dbReference type="Gene3D" id="3.40.47.10">
    <property type="match status" value="1"/>
</dbReference>
<dbReference type="EC" id="2.3.1.16" evidence="5"/>
<evidence type="ECO:0000313" key="6">
    <source>
        <dbReference type="Proteomes" id="UP000516320"/>
    </source>
</evidence>
<dbReference type="PANTHER" id="PTHR43365">
    <property type="entry name" value="BLR7806 PROTEIN"/>
    <property type="match status" value="1"/>
</dbReference>
<dbReference type="Pfam" id="PF02803">
    <property type="entry name" value="Thiolase_C"/>
    <property type="match status" value="1"/>
</dbReference>